<proteinExistence type="predicted"/>
<accession>A0A7L9MHB9</accession>
<dbReference type="GeneID" id="55592147"/>
<evidence type="ECO:0000256" key="2">
    <source>
        <dbReference type="ARBA" id="ARBA00023125"/>
    </source>
</evidence>
<keyword evidence="1" id="KW-0805">Transcription regulation</keyword>
<dbReference type="Proteomes" id="UP000593625">
    <property type="component" value="Chromosome II"/>
</dbReference>
<feature type="domain" description="HTH gntR-type" evidence="4">
    <location>
        <begin position="16"/>
        <end position="83"/>
    </location>
</feature>
<dbReference type="PANTHER" id="PTHR43537:SF53">
    <property type="entry name" value="HTH-TYPE TRANSCRIPTIONAL REPRESSOR NANR"/>
    <property type="match status" value="1"/>
</dbReference>
<dbReference type="Gene3D" id="1.20.120.530">
    <property type="entry name" value="GntR ligand-binding domain-like"/>
    <property type="match status" value="1"/>
</dbReference>
<gene>
    <name evidence="5" type="ORF">HUZ30_15115</name>
</gene>
<evidence type="ECO:0000313" key="5">
    <source>
        <dbReference type="EMBL" id="QOK65991.1"/>
    </source>
</evidence>
<dbReference type="PROSITE" id="PS50949">
    <property type="entry name" value="HTH_GNTR"/>
    <property type="match status" value="1"/>
</dbReference>
<dbReference type="InterPro" id="IPR036390">
    <property type="entry name" value="WH_DNA-bd_sf"/>
</dbReference>
<dbReference type="PANTHER" id="PTHR43537">
    <property type="entry name" value="TRANSCRIPTIONAL REGULATOR, GNTR FAMILY"/>
    <property type="match status" value="1"/>
</dbReference>
<dbReference type="Pfam" id="PF07729">
    <property type="entry name" value="FCD"/>
    <property type="match status" value="1"/>
</dbReference>
<dbReference type="SMART" id="SM00895">
    <property type="entry name" value="FCD"/>
    <property type="match status" value="1"/>
</dbReference>
<dbReference type="Pfam" id="PF00392">
    <property type="entry name" value="GntR"/>
    <property type="match status" value="1"/>
</dbReference>
<keyword evidence="2" id="KW-0238">DNA-binding</keyword>
<evidence type="ECO:0000313" key="6">
    <source>
        <dbReference type="Proteomes" id="UP000593625"/>
    </source>
</evidence>
<protein>
    <submittedName>
        <fullName evidence="5">GntR family transcriptional regulator</fullName>
    </submittedName>
</protein>
<dbReference type="GO" id="GO:0003700">
    <property type="term" value="F:DNA-binding transcription factor activity"/>
    <property type="evidence" value="ECO:0007669"/>
    <property type="project" value="InterPro"/>
</dbReference>
<dbReference type="InterPro" id="IPR000524">
    <property type="entry name" value="Tscrpt_reg_HTH_GntR"/>
</dbReference>
<name>A0A7L9MHB9_BRUSS</name>
<sequence>MILLETKMAKENSNSGARWFPVYQGLCEAVVGHSLLPGTKLPEDELASIYTVSRAVVRSALQALAHDRLVRLEPNRGAFVAEPSPEEAREVFEARSLIEPEIAALAAKKATPKQIEELRQHLEREHDALQAGHDSDAIRLSALFHSYLAKIAGHSIFASFVSELLPRSSLIIALYWQRREITCQNDAHHALVNAIEKHDAHEAAALMKTHILDLLSGLSLNRIKKEQKRLADFCVEAAHIGKALQGFGEPPVVDNHPDGHGKHE</sequence>
<dbReference type="CDD" id="cd07377">
    <property type="entry name" value="WHTH_GntR"/>
    <property type="match status" value="1"/>
</dbReference>
<keyword evidence="3" id="KW-0804">Transcription</keyword>
<dbReference type="EMBL" id="CP054956">
    <property type="protein sequence ID" value="QOK65991.1"/>
    <property type="molecule type" value="Genomic_DNA"/>
</dbReference>
<organism evidence="5 6">
    <name type="scientific">Brucella suis bv. 4</name>
    <dbReference type="NCBI Taxonomy" id="1567501"/>
    <lineage>
        <taxon>Bacteria</taxon>
        <taxon>Pseudomonadati</taxon>
        <taxon>Pseudomonadota</taxon>
        <taxon>Alphaproteobacteria</taxon>
        <taxon>Hyphomicrobiales</taxon>
        <taxon>Brucellaceae</taxon>
        <taxon>Brucella/Ochrobactrum group</taxon>
        <taxon>Brucella</taxon>
    </lineage>
</organism>
<dbReference type="RefSeq" id="WP_004692339.1">
    <property type="nucleotide sequence ID" value="NZ_CP054956.1"/>
</dbReference>
<dbReference type="SUPFAM" id="SSF48008">
    <property type="entry name" value="GntR ligand-binding domain-like"/>
    <property type="match status" value="1"/>
</dbReference>
<dbReference type="Gene3D" id="1.10.10.10">
    <property type="entry name" value="Winged helix-like DNA-binding domain superfamily/Winged helix DNA-binding domain"/>
    <property type="match status" value="1"/>
</dbReference>
<reference evidence="5 6" key="1">
    <citation type="submission" date="2020-06" db="EMBL/GenBank/DDBJ databases">
        <title>New insights into brucella suis CRO type strains.</title>
        <authorList>
            <person name="Duvnjak S."/>
            <person name="Pavlinec Z."/>
            <person name="Vaser R."/>
            <person name="Sikic M."/>
            <person name="Kizanovic K."/>
            <person name="Spicic S."/>
        </authorList>
    </citation>
    <scope>NUCLEOTIDE SEQUENCE [LARGE SCALE GENOMIC DNA]</scope>
    <source>
        <strain evidence="5 6">CVI_72</strain>
    </source>
</reference>
<dbReference type="InterPro" id="IPR036388">
    <property type="entry name" value="WH-like_DNA-bd_sf"/>
</dbReference>
<dbReference type="AlphaFoldDB" id="A0A7L9MHB9"/>
<dbReference type="SMART" id="SM00345">
    <property type="entry name" value="HTH_GNTR"/>
    <property type="match status" value="1"/>
</dbReference>
<evidence type="ECO:0000259" key="4">
    <source>
        <dbReference type="PROSITE" id="PS50949"/>
    </source>
</evidence>
<dbReference type="InterPro" id="IPR011711">
    <property type="entry name" value="GntR_C"/>
</dbReference>
<evidence type="ECO:0000256" key="3">
    <source>
        <dbReference type="ARBA" id="ARBA00023163"/>
    </source>
</evidence>
<dbReference type="InterPro" id="IPR008920">
    <property type="entry name" value="TF_FadR/GntR_C"/>
</dbReference>
<dbReference type="SUPFAM" id="SSF46785">
    <property type="entry name" value="Winged helix' DNA-binding domain"/>
    <property type="match status" value="1"/>
</dbReference>
<evidence type="ECO:0000256" key="1">
    <source>
        <dbReference type="ARBA" id="ARBA00023015"/>
    </source>
</evidence>
<dbReference type="GO" id="GO:0003677">
    <property type="term" value="F:DNA binding"/>
    <property type="evidence" value="ECO:0007669"/>
    <property type="project" value="UniProtKB-KW"/>
</dbReference>